<name>G8QM91_AZOOP</name>
<sequence>MNYYEHHLGDYAKDTAHLTMLEHGAYRLLLDRYYGTEQGIPSDQAHRVARARTREEKAAVDAILAEFFTLEDGIWKNSRAEEEISKAALRIKAAQENGKRGGRPRKAPGSDSETQGKPSGFSVGSDSETQEKAYQAPSTKHQTPEGIQAAAVDQPPIAAADPIHSRAIELAVLLRHRGAALQASDPRVRRWAEAGISDTQALAALETAQQRRTEQGNAQPINAGYLDAILRDIPVGNTTGRASRNKRIDSYAAEAAAARGDHDHEKNRHGDGAVVIEGECSRTA</sequence>
<organism evidence="2 3">
    <name type="scientific">Azospira oryzae (strain ATCC BAA-33 / DSM 13638 / PS)</name>
    <name type="common">Dechlorosoma suillum</name>
    <dbReference type="NCBI Taxonomy" id="640081"/>
    <lineage>
        <taxon>Bacteria</taxon>
        <taxon>Pseudomonadati</taxon>
        <taxon>Pseudomonadota</taxon>
        <taxon>Betaproteobacteria</taxon>
        <taxon>Rhodocyclales</taxon>
        <taxon>Rhodocyclaceae</taxon>
        <taxon>Azospira</taxon>
    </lineage>
</organism>
<evidence type="ECO:0000313" key="3">
    <source>
        <dbReference type="Proteomes" id="UP000005633"/>
    </source>
</evidence>
<feature type="region of interest" description="Disordered" evidence="1">
    <location>
        <begin position="93"/>
        <end position="146"/>
    </location>
</feature>
<feature type="compositionally biased region" description="Polar residues" evidence="1">
    <location>
        <begin position="111"/>
        <end position="127"/>
    </location>
</feature>
<protein>
    <recommendedName>
        <fullName evidence="4">DUF1376 domain-containing protein</fullName>
    </recommendedName>
</protein>
<dbReference type="AlphaFoldDB" id="G8QM91"/>
<evidence type="ECO:0000313" key="2">
    <source>
        <dbReference type="EMBL" id="AEV24607.1"/>
    </source>
</evidence>
<gene>
    <name evidence="2" type="ordered locus">Dsui_0187</name>
</gene>
<dbReference type="Pfam" id="PF07120">
    <property type="entry name" value="DUF1376"/>
    <property type="match status" value="1"/>
</dbReference>
<evidence type="ECO:0000256" key="1">
    <source>
        <dbReference type="SAM" id="MobiDB-lite"/>
    </source>
</evidence>
<dbReference type="OrthoDB" id="5526813at2"/>
<dbReference type="HOGENOM" id="CLU_076536_0_0_4"/>
<dbReference type="Proteomes" id="UP000005633">
    <property type="component" value="Chromosome"/>
</dbReference>
<dbReference type="RefSeq" id="WP_014235309.1">
    <property type="nucleotide sequence ID" value="NC_016616.1"/>
</dbReference>
<dbReference type="eggNOG" id="COG3756">
    <property type="taxonomic scope" value="Bacteria"/>
</dbReference>
<proteinExistence type="predicted"/>
<reference evidence="2 3" key="1">
    <citation type="journal article" date="2012" name="J. Bacteriol.">
        <title>Complete genome sequence of the anaerobic perchlorate-reducing bacterium Azospira suillum strain PS.</title>
        <authorList>
            <person name="Byrne-Bailey K.G."/>
            <person name="Coates J.D."/>
        </authorList>
    </citation>
    <scope>NUCLEOTIDE SEQUENCE [LARGE SCALE GENOMIC DNA]</scope>
    <source>
        <strain evidence="3">ATCC BAA-33 / DSM 13638 / PS</strain>
    </source>
</reference>
<accession>G8QM91</accession>
<dbReference type="STRING" id="640081.Dsui_0187"/>
<dbReference type="KEGG" id="dsu:Dsui_0187"/>
<evidence type="ECO:0008006" key="4">
    <source>
        <dbReference type="Google" id="ProtNLM"/>
    </source>
</evidence>
<dbReference type="InterPro" id="IPR010781">
    <property type="entry name" value="DUF1376"/>
</dbReference>
<dbReference type="EMBL" id="CP003153">
    <property type="protein sequence ID" value="AEV24607.1"/>
    <property type="molecule type" value="Genomic_DNA"/>
</dbReference>